<dbReference type="InterPro" id="IPR012296">
    <property type="entry name" value="Nuclease_put_TT1808"/>
</dbReference>
<dbReference type="PANTHER" id="PTHR34107:SF4">
    <property type="entry name" value="SLL1222 PROTEIN"/>
    <property type="match status" value="1"/>
</dbReference>
<organism evidence="2 3">
    <name type="scientific">Stratiformator vulcanicus</name>
    <dbReference type="NCBI Taxonomy" id="2527980"/>
    <lineage>
        <taxon>Bacteria</taxon>
        <taxon>Pseudomonadati</taxon>
        <taxon>Planctomycetota</taxon>
        <taxon>Planctomycetia</taxon>
        <taxon>Planctomycetales</taxon>
        <taxon>Planctomycetaceae</taxon>
        <taxon>Stratiformator</taxon>
    </lineage>
</organism>
<dbReference type="PANTHER" id="PTHR34107">
    <property type="entry name" value="SLL0198 PROTEIN-RELATED"/>
    <property type="match status" value="1"/>
</dbReference>
<dbReference type="Pfam" id="PF05685">
    <property type="entry name" value="Uma2"/>
    <property type="match status" value="1"/>
</dbReference>
<reference evidence="2 3" key="1">
    <citation type="submission" date="2019-02" db="EMBL/GenBank/DDBJ databases">
        <title>Deep-cultivation of Planctomycetes and their phenomic and genomic characterization uncovers novel biology.</title>
        <authorList>
            <person name="Wiegand S."/>
            <person name="Jogler M."/>
            <person name="Boedeker C."/>
            <person name="Pinto D."/>
            <person name="Vollmers J."/>
            <person name="Rivas-Marin E."/>
            <person name="Kohn T."/>
            <person name="Peeters S.H."/>
            <person name="Heuer A."/>
            <person name="Rast P."/>
            <person name="Oberbeckmann S."/>
            <person name="Bunk B."/>
            <person name="Jeske O."/>
            <person name="Meyerdierks A."/>
            <person name="Storesund J.E."/>
            <person name="Kallscheuer N."/>
            <person name="Luecker S."/>
            <person name="Lage O.M."/>
            <person name="Pohl T."/>
            <person name="Merkel B.J."/>
            <person name="Hornburger P."/>
            <person name="Mueller R.-W."/>
            <person name="Bruemmer F."/>
            <person name="Labrenz M."/>
            <person name="Spormann A.M."/>
            <person name="Op den Camp H."/>
            <person name="Overmann J."/>
            <person name="Amann R."/>
            <person name="Jetten M.S.M."/>
            <person name="Mascher T."/>
            <person name="Medema M.H."/>
            <person name="Devos D.P."/>
            <person name="Kaster A.-K."/>
            <person name="Ovreas L."/>
            <person name="Rohde M."/>
            <person name="Galperin M.Y."/>
            <person name="Jogler C."/>
        </authorList>
    </citation>
    <scope>NUCLEOTIDE SEQUENCE [LARGE SCALE GENOMIC DNA]</scope>
    <source>
        <strain evidence="2 3">Pan189</strain>
    </source>
</reference>
<sequence>MSARTVEEIRNAPLPGEPVYRVAEMLPQQGQWTESTFLRYCLGDSRVEFVDGNLEFLAVPTRTHQRILFLVAELLRGLVDKAAKGETFVAGYRVRMAGGNYREPDVVVVLNEHLAETREDFTPHADLVVEVVSTNDPERDWVAKKAEYAASGIAEYWIIDPRVETLTIFRLDRQTMDYDLACTCGRNEQVISPLLGDAGISVDEILGPVG</sequence>
<dbReference type="KEGG" id="svp:Pan189_04500"/>
<dbReference type="EMBL" id="CP036268">
    <property type="protein sequence ID" value="QDT36095.1"/>
    <property type="molecule type" value="Genomic_DNA"/>
</dbReference>
<dbReference type="Gene3D" id="3.90.1570.10">
    <property type="entry name" value="tt1808, chain A"/>
    <property type="match status" value="1"/>
</dbReference>
<protein>
    <recommendedName>
        <fullName evidence="1">Putative restriction endonuclease domain-containing protein</fullName>
    </recommendedName>
</protein>
<accession>A0A517QWQ0</accession>
<gene>
    <name evidence="2" type="ORF">Pan189_04500</name>
</gene>
<feature type="domain" description="Putative restriction endonuclease" evidence="1">
    <location>
        <begin position="36"/>
        <end position="195"/>
    </location>
</feature>
<dbReference type="OrthoDB" id="280487at2"/>
<dbReference type="Proteomes" id="UP000317318">
    <property type="component" value="Chromosome"/>
</dbReference>
<evidence type="ECO:0000313" key="2">
    <source>
        <dbReference type="EMBL" id="QDT36095.1"/>
    </source>
</evidence>
<dbReference type="CDD" id="cd06260">
    <property type="entry name" value="DUF820-like"/>
    <property type="match status" value="1"/>
</dbReference>
<dbReference type="InterPro" id="IPR011335">
    <property type="entry name" value="Restrct_endonuc-II-like"/>
</dbReference>
<dbReference type="InterPro" id="IPR008538">
    <property type="entry name" value="Uma2"/>
</dbReference>
<proteinExistence type="predicted"/>
<name>A0A517QWQ0_9PLAN</name>
<dbReference type="SUPFAM" id="SSF52980">
    <property type="entry name" value="Restriction endonuclease-like"/>
    <property type="match status" value="1"/>
</dbReference>
<dbReference type="RefSeq" id="WP_145362325.1">
    <property type="nucleotide sequence ID" value="NZ_CP036268.1"/>
</dbReference>
<evidence type="ECO:0000313" key="3">
    <source>
        <dbReference type="Proteomes" id="UP000317318"/>
    </source>
</evidence>
<dbReference type="AlphaFoldDB" id="A0A517QWQ0"/>
<evidence type="ECO:0000259" key="1">
    <source>
        <dbReference type="Pfam" id="PF05685"/>
    </source>
</evidence>
<keyword evidence="3" id="KW-1185">Reference proteome</keyword>